<gene>
    <name evidence="3" type="ORF">RJ640_017915</name>
</gene>
<protein>
    <recommendedName>
        <fullName evidence="2">BRO1 domain-containing protein</fullName>
    </recommendedName>
</protein>
<dbReference type="InterPro" id="IPR038499">
    <property type="entry name" value="BRO1_sf"/>
</dbReference>
<dbReference type="Pfam" id="PF03097">
    <property type="entry name" value="BRO1"/>
    <property type="match status" value="1"/>
</dbReference>
<name>A0AA88R2D1_9ASTE</name>
<comment type="similarity">
    <text evidence="1">Belongs to the BROX family.</text>
</comment>
<dbReference type="Gene3D" id="1.25.40.280">
    <property type="entry name" value="alix/aip1 like domains"/>
    <property type="match status" value="1"/>
</dbReference>
<evidence type="ECO:0000256" key="1">
    <source>
        <dbReference type="ARBA" id="ARBA00008901"/>
    </source>
</evidence>
<dbReference type="PANTHER" id="PTHR23032:SF20">
    <property type="entry name" value="ENDOSOMAL TARGETING BRO1-LIKE DOMAIN-CONTAINING PROTEIN"/>
    <property type="match status" value="1"/>
</dbReference>
<dbReference type="AlphaFoldDB" id="A0AA88R2D1"/>
<evidence type="ECO:0000313" key="3">
    <source>
        <dbReference type="EMBL" id="KAK2971546.1"/>
    </source>
</evidence>
<feature type="domain" description="BRO1" evidence="2">
    <location>
        <begin position="1"/>
        <end position="366"/>
    </location>
</feature>
<dbReference type="EMBL" id="JAVXUO010002581">
    <property type="protein sequence ID" value="KAK2971546.1"/>
    <property type="molecule type" value="Genomic_DNA"/>
</dbReference>
<organism evidence="3 4">
    <name type="scientific">Escallonia rubra</name>
    <dbReference type="NCBI Taxonomy" id="112253"/>
    <lineage>
        <taxon>Eukaryota</taxon>
        <taxon>Viridiplantae</taxon>
        <taxon>Streptophyta</taxon>
        <taxon>Embryophyta</taxon>
        <taxon>Tracheophyta</taxon>
        <taxon>Spermatophyta</taxon>
        <taxon>Magnoliopsida</taxon>
        <taxon>eudicotyledons</taxon>
        <taxon>Gunneridae</taxon>
        <taxon>Pentapetalae</taxon>
        <taxon>asterids</taxon>
        <taxon>campanulids</taxon>
        <taxon>Escalloniales</taxon>
        <taxon>Escalloniaceae</taxon>
        <taxon>Escallonia</taxon>
    </lineage>
</organism>
<proteinExistence type="inferred from homology"/>
<dbReference type="PROSITE" id="PS51180">
    <property type="entry name" value="BRO1"/>
    <property type="match status" value="1"/>
</dbReference>
<reference evidence="3" key="1">
    <citation type="submission" date="2022-12" db="EMBL/GenBank/DDBJ databases">
        <title>Draft genome assemblies for two species of Escallonia (Escalloniales).</title>
        <authorList>
            <person name="Chanderbali A."/>
            <person name="Dervinis C."/>
            <person name="Anghel I."/>
            <person name="Soltis D."/>
            <person name="Soltis P."/>
            <person name="Zapata F."/>
        </authorList>
    </citation>
    <scope>NUCLEOTIDE SEQUENCE</scope>
    <source>
        <strain evidence="3">UCBG92.1500</strain>
        <tissue evidence="3">Leaf</tissue>
    </source>
</reference>
<accession>A0AA88R2D1</accession>
<comment type="caution">
    <text evidence="3">The sequence shown here is derived from an EMBL/GenBank/DDBJ whole genome shotgun (WGS) entry which is preliminary data.</text>
</comment>
<dbReference type="CDD" id="cd09247">
    <property type="entry name" value="BRO1_Alix_like_2"/>
    <property type="match status" value="1"/>
</dbReference>
<dbReference type="Proteomes" id="UP001187471">
    <property type="component" value="Unassembled WGS sequence"/>
</dbReference>
<dbReference type="PANTHER" id="PTHR23032">
    <property type="entry name" value="BRO1 DOMAIN-CONTAINING PROTEIN BROX"/>
    <property type="match status" value="1"/>
</dbReference>
<evidence type="ECO:0000313" key="4">
    <source>
        <dbReference type="Proteomes" id="UP001187471"/>
    </source>
</evidence>
<dbReference type="InterPro" id="IPR038898">
    <property type="entry name" value="BROX"/>
</dbReference>
<evidence type="ECO:0000259" key="2">
    <source>
        <dbReference type="PROSITE" id="PS51180"/>
    </source>
</evidence>
<sequence length="382" mass="43423">MMLHFKDFSKLKTKRIVFEDVYAARDSDTLEQLKELSSKRRIIEESINESSLITEAIAREMLFSSLLLFLKMFQETQKLEQYLPLLENLIQSAGLNSNNSQLVRWTSDLKIRWTSVLASSTIFNRRGAKFFQIDDLHFELGMTLSLYGALLRGLASKILSADLVQSTTIYRKAAGVYHHLAQEVLPSLQSASVQERPPEATSCVSSVMSLICLAEAQSVTIRKAEAKGSTGSLLAKLHYGVVQLLDEAMVVLHSATEDCKDISGRFLEYISCCKDLYELRSYKCLGESIKTDGQIGIAIGLLRQALVTAKKNIPEVESWRLVFKQEINNLTAVLRKYEHENEFVWHEKVPTHSELPFPQGKKIVSFIPYNVQRWERSLSFKF</sequence>
<dbReference type="SMART" id="SM01041">
    <property type="entry name" value="BRO1"/>
    <property type="match status" value="1"/>
</dbReference>
<dbReference type="InterPro" id="IPR004328">
    <property type="entry name" value="BRO1_dom"/>
</dbReference>
<keyword evidence="4" id="KW-1185">Reference proteome</keyword>